<name>A0A140KMW4_9BASI</name>
<organism evidence="2">
    <name type="scientific">Sporisorium scitamineum</name>
    <dbReference type="NCBI Taxonomy" id="49012"/>
    <lineage>
        <taxon>Eukaryota</taxon>
        <taxon>Fungi</taxon>
        <taxon>Dikarya</taxon>
        <taxon>Basidiomycota</taxon>
        <taxon>Ustilaginomycotina</taxon>
        <taxon>Ustilaginomycetes</taxon>
        <taxon>Ustilaginales</taxon>
        <taxon>Ustilaginaceae</taxon>
        <taxon>Sporisorium</taxon>
    </lineage>
</organism>
<reference evidence="2" key="1">
    <citation type="submission" date="2014-06" db="EMBL/GenBank/DDBJ databases">
        <authorList>
            <person name="Ju J."/>
            <person name="Zhang J."/>
        </authorList>
    </citation>
    <scope>NUCLEOTIDE SEQUENCE</scope>
    <source>
        <strain evidence="2">SscI8</strain>
    </source>
</reference>
<evidence type="ECO:0000313" key="2">
    <source>
        <dbReference type="EMBL" id="CDR87616.1"/>
    </source>
</evidence>
<gene>
    <name evidence="2" type="ORF">SPSC_03455</name>
</gene>
<feature type="region of interest" description="Disordered" evidence="1">
    <location>
        <begin position="32"/>
        <end position="57"/>
    </location>
</feature>
<accession>A0A140KMW4</accession>
<sequence>MQNPSRLCTCPRCGSDGREVSSGLYRVHQLRYTKPHDDPQPPPSQAKRQRLEETNDERQCRLGALWGQIRMQDSAASTSSLPAFHPLRRKQLKRRRSTQAGIFRIRRRYGRMPMRRRRRIILHQSRTGRIGRTTAAMRRATLIPTSKTTLTAAEMRP</sequence>
<protein>
    <submittedName>
        <fullName evidence="2">Uncharacterized protein</fullName>
    </submittedName>
</protein>
<dbReference type="EMBL" id="LK056667">
    <property type="protein sequence ID" value="CDR87616.1"/>
    <property type="molecule type" value="Genomic_DNA"/>
</dbReference>
<proteinExistence type="predicted"/>
<evidence type="ECO:0000256" key="1">
    <source>
        <dbReference type="SAM" id="MobiDB-lite"/>
    </source>
</evidence>
<dbReference type="AlphaFoldDB" id="A0A140KMW4"/>